<dbReference type="Gene3D" id="1.10.1200.10">
    <property type="entry name" value="ACP-like"/>
    <property type="match status" value="1"/>
</dbReference>
<keyword evidence="7" id="KW-1185">Reference proteome</keyword>
<dbReference type="InterPro" id="IPR009081">
    <property type="entry name" value="PP-bd_ACP"/>
</dbReference>
<dbReference type="Gene3D" id="3.30.70.3290">
    <property type="match status" value="1"/>
</dbReference>
<evidence type="ECO:0000259" key="4">
    <source>
        <dbReference type="PROSITE" id="PS50075"/>
    </source>
</evidence>
<dbReference type="Pfam" id="PF21394">
    <property type="entry name" value="Beta-ketacyl_N"/>
    <property type="match status" value="1"/>
</dbReference>
<evidence type="ECO:0000256" key="1">
    <source>
        <dbReference type="ARBA" id="ARBA00022450"/>
    </source>
</evidence>
<organism evidence="6 7">
    <name type="scientific">Tumebacillus lipolyticus</name>
    <dbReference type="NCBI Taxonomy" id="1280370"/>
    <lineage>
        <taxon>Bacteria</taxon>
        <taxon>Bacillati</taxon>
        <taxon>Bacillota</taxon>
        <taxon>Bacilli</taxon>
        <taxon>Bacillales</taxon>
        <taxon>Alicyclobacillaceae</taxon>
        <taxon>Tumebacillus</taxon>
    </lineage>
</organism>
<comment type="caution">
    <text evidence="6">The sequence shown here is derived from an EMBL/GenBank/DDBJ whole genome shotgun (WGS) entry which is preliminary data.</text>
</comment>
<dbReference type="InterPro" id="IPR050091">
    <property type="entry name" value="PKS_NRPS_Biosynth_Enz"/>
</dbReference>
<dbReference type="Pfam" id="PF00550">
    <property type="entry name" value="PP-binding"/>
    <property type="match status" value="1"/>
</dbReference>
<dbReference type="InterPro" id="IPR014031">
    <property type="entry name" value="Ketoacyl_synth_C"/>
</dbReference>
<dbReference type="PROSITE" id="PS00012">
    <property type="entry name" value="PHOSPHOPANTETHEINE"/>
    <property type="match status" value="1"/>
</dbReference>
<keyword evidence="1" id="KW-0596">Phosphopantetheine</keyword>
<dbReference type="EMBL" id="JBHUIO010000019">
    <property type="protein sequence ID" value="MFD2172212.1"/>
    <property type="molecule type" value="Genomic_DNA"/>
</dbReference>
<dbReference type="Proteomes" id="UP001597343">
    <property type="component" value="Unassembled WGS sequence"/>
</dbReference>
<dbReference type="CDD" id="cd08953">
    <property type="entry name" value="KR_2_SDR_x"/>
    <property type="match status" value="1"/>
</dbReference>
<dbReference type="SMART" id="SM00827">
    <property type="entry name" value="PKS_AT"/>
    <property type="match status" value="1"/>
</dbReference>
<keyword evidence="2" id="KW-0597">Phosphoprotein</keyword>
<dbReference type="InterPro" id="IPR036736">
    <property type="entry name" value="ACP-like_sf"/>
</dbReference>
<dbReference type="InterPro" id="IPR020841">
    <property type="entry name" value="PKS_Beta-ketoAc_synthase_dom"/>
</dbReference>
<dbReference type="CDD" id="cd00833">
    <property type="entry name" value="PKS"/>
    <property type="match status" value="1"/>
</dbReference>
<dbReference type="SUPFAM" id="SSF55048">
    <property type="entry name" value="Probable ACP-binding domain of malonyl-CoA ACP transacylase"/>
    <property type="match status" value="1"/>
</dbReference>
<dbReference type="SMART" id="SM00825">
    <property type="entry name" value="PKS_KS"/>
    <property type="match status" value="1"/>
</dbReference>
<dbReference type="Gene3D" id="3.40.47.10">
    <property type="match status" value="1"/>
</dbReference>
<dbReference type="SMART" id="SM00822">
    <property type="entry name" value="PKS_KR"/>
    <property type="match status" value="1"/>
</dbReference>
<name>A0ABW5A1W8_9BACL</name>
<dbReference type="InterPro" id="IPR001227">
    <property type="entry name" value="Ac_transferase_dom_sf"/>
</dbReference>
<dbReference type="InterPro" id="IPR020806">
    <property type="entry name" value="PKS_PP-bd"/>
</dbReference>
<dbReference type="InterPro" id="IPR013968">
    <property type="entry name" value="PKS_KR"/>
</dbReference>
<evidence type="ECO:0000259" key="5">
    <source>
        <dbReference type="PROSITE" id="PS52004"/>
    </source>
</evidence>
<dbReference type="Pfam" id="PF22621">
    <property type="entry name" value="CurL-like_PKS_C"/>
    <property type="match status" value="1"/>
</dbReference>
<dbReference type="InterPro" id="IPR016035">
    <property type="entry name" value="Acyl_Trfase/lysoPLipase"/>
</dbReference>
<dbReference type="PROSITE" id="PS50075">
    <property type="entry name" value="CARRIER"/>
    <property type="match status" value="1"/>
</dbReference>
<dbReference type="Gene3D" id="3.40.50.720">
    <property type="entry name" value="NAD(P)-binding Rossmann-like Domain"/>
    <property type="match status" value="1"/>
</dbReference>
<feature type="domain" description="Ketosynthase family 3 (KS3)" evidence="5">
    <location>
        <begin position="4"/>
        <end position="431"/>
    </location>
</feature>
<dbReference type="PANTHER" id="PTHR43775:SF51">
    <property type="entry name" value="INACTIVE PHENOLPHTHIOCEROL SYNTHESIS POLYKETIDE SYNTHASE TYPE I PKS1-RELATED"/>
    <property type="match status" value="1"/>
</dbReference>
<dbReference type="InterPro" id="IPR049490">
    <property type="entry name" value="C883_1060-like_KR_N"/>
</dbReference>
<reference evidence="7" key="1">
    <citation type="journal article" date="2019" name="Int. J. Syst. Evol. Microbiol.">
        <title>The Global Catalogue of Microorganisms (GCM) 10K type strain sequencing project: providing services to taxonomists for standard genome sequencing and annotation.</title>
        <authorList>
            <consortium name="The Broad Institute Genomics Platform"/>
            <consortium name="The Broad Institute Genome Sequencing Center for Infectious Disease"/>
            <person name="Wu L."/>
            <person name="Ma J."/>
        </authorList>
    </citation>
    <scope>NUCLEOTIDE SEQUENCE [LARGE SCALE GENOMIC DNA]</scope>
    <source>
        <strain evidence="7">CGMCC 1.13574</strain>
    </source>
</reference>
<dbReference type="InterPro" id="IPR016039">
    <property type="entry name" value="Thiolase-like"/>
</dbReference>
<dbReference type="Gene3D" id="3.40.366.10">
    <property type="entry name" value="Malonyl-Coenzyme A Acyl Carrier Protein, domain 2"/>
    <property type="match status" value="1"/>
</dbReference>
<feature type="domain" description="Carrier" evidence="4">
    <location>
        <begin position="1419"/>
        <end position="1494"/>
    </location>
</feature>
<accession>A0ABW5A1W8</accession>
<dbReference type="InterPro" id="IPR057326">
    <property type="entry name" value="KR_dom"/>
</dbReference>
<proteinExistence type="predicted"/>
<dbReference type="Pfam" id="PF08659">
    <property type="entry name" value="KR"/>
    <property type="match status" value="1"/>
</dbReference>
<evidence type="ECO:0000313" key="6">
    <source>
        <dbReference type="EMBL" id="MFD2172212.1"/>
    </source>
</evidence>
<dbReference type="PROSITE" id="PS52004">
    <property type="entry name" value="KS3_2"/>
    <property type="match status" value="1"/>
</dbReference>
<dbReference type="InterPro" id="IPR014030">
    <property type="entry name" value="Ketoacyl_synth_N"/>
</dbReference>
<dbReference type="InterPro" id="IPR006162">
    <property type="entry name" value="Ppantetheine_attach_site"/>
</dbReference>
<evidence type="ECO:0000256" key="2">
    <source>
        <dbReference type="ARBA" id="ARBA00022553"/>
    </source>
</evidence>
<dbReference type="InterPro" id="IPR036291">
    <property type="entry name" value="NAD(P)-bd_dom_sf"/>
</dbReference>
<dbReference type="SUPFAM" id="SSF47336">
    <property type="entry name" value="ACP-like"/>
    <property type="match status" value="1"/>
</dbReference>
<protein>
    <submittedName>
        <fullName evidence="6">SDR family oxidoreductase</fullName>
    </submittedName>
</protein>
<keyword evidence="3" id="KW-0808">Transferase</keyword>
<dbReference type="SUPFAM" id="SSF52151">
    <property type="entry name" value="FabD/lysophospholipase-like"/>
    <property type="match status" value="1"/>
</dbReference>
<dbReference type="Pfam" id="PF00698">
    <property type="entry name" value="Acyl_transf_1"/>
    <property type="match status" value="1"/>
</dbReference>
<dbReference type="SUPFAM" id="SSF51735">
    <property type="entry name" value="NAD(P)-binding Rossmann-fold domains"/>
    <property type="match status" value="2"/>
</dbReference>
<dbReference type="Gene3D" id="3.30.70.250">
    <property type="entry name" value="Malonyl-CoA ACP transacylase, ACP-binding"/>
    <property type="match status" value="1"/>
</dbReference>
<evidence type="ECO:0000256" key="3">
    <source>
        <dbReference type="ARBA" id="ARBA00022679"/>
    </source>
</evidence>
<dbReference type="Pfam" id="PF00109">
    <property type="entry name" value="ketoacyl-synt"/>
    <property type="match status" value="1"/>
</dbReference>
<dbReference type="InterPro" id="IPR014043">
    <property type="entry name" value="Acyl_transferase_dom"/>
</dbReference>
<sequence length="1511" mass="166287">MSNLEGIAIIGMSGRFPGAGKVDQFWQNIRDGVESITFFTDEELRDAGVSPALIANPDYVKAGAVIEGIEEFDALFFGYSPREAETIDPQHRLFLEVAWEAFENAGYQVDEFPGLVSVFAGAGLNRYLLHNLMHNQELIESIGQHQMMIGNDKDFLSTRVSYKLNLKGASVNVQTACSTSLVAVHLACQSLLNGECDLALAGGASIEVKQKAGYLYQEGGVASSDGHTRAFDASSNGTVFGSGVGAVVLKRLEEAVEDGDQIYAVIKGSAINNDGATKVSYTAPSVNGQEGVISEALAVANIDPGTIRYLEAHGTGTAFGDPIEIEALTRAFREYTDKTGFCGIGSVKTNIGHLDIAAGVTGLIKATMAIYHQQLPPSLHFEQPNPVIDFANSPFYINSEGQAWAAGAEPRRAGVSSFGFGGTNAHAVLEEAPALAEADPSRDWKLLIWSAKTDTALEKATDQLLTHLTQHEEQDLGDVAYTLQVGRKPFEHRRMLVCRDREDAIQALQARDPLRLLSGVCEQEITETPVAFMFSGTGNQYVGMGRDLYETEPEFHDQVTRCAEILEPLLGLDIRDVIYPTDDQEEQYDIYQMSLALPALFVVEYAYSQLLIKWGVKPRAMIGHSLGEYVAACLAGVFSLADALSLVTKRGRMFQEMNAGAMLTVNLSPDELKPLLGTDLSLATVNAPTQCALAGSLDAIDAFEQLAKEQGISYSRLHVPAAAHSHLVEPMMEVFAKYLQSFELNAPTIPFISNVTGTWIAQEQATDPNYWVQHLRQTVRFADGIGELCQNPNLLLLEVGPGKSLSSFAMQSKPQGDLGRVIMTSMRHINDVQADDQVLMNTLGKLWLSGVRIDWDACYEGERRRRVPLPTYPFERQRYWIEAQQAIYTGPVQRMERSVSDDPSGWFYAPLWQQSSLKLSEQNVAESRRWLVFVDECGFANRLVERLTALGHQVLTVEAGAQFGRKSDSSYLLNMRRSHEYDELVRDLQQRGLEPDAILHAWSVYEEVGSQADEAMFFEAAQFRGFYSLIFLARALGRLLRTEPLSIWTLGNALQQIESSDVALPAKSTLLGACKVVTQEYSNLICRSLDVALPKSGSQQEQQLLDRLLAELLAATPEREISYRGHVRWGRSYQPIEVPPLPDRPARLRDGGVYLITGGLGATVGQLIGAYIAKRADAKLVLTTRAGMPARAEWEAWLLQHGEAERTSQRIRYVQELEQLGAEVLVVQANVTDAEQMKLAFETAEHRFGRLDGVIHAAGVYESSAFTLISETGYPECEHHFATKVHGAMALQQALEGRELDFCLLVSSLSSLLGGTGFAAHAAAHQFLDAFAERLNAASQYPWITVNWDIDVLQEHPEIFGYALHVTDRLPAFIVSKQDVKLLIDQIVSVDLTAETGGQTGERTFNAHARPSLHTPYVEPGNETERLIAQQFEELLGIEPVGAHDAFFDLGGNSLLSTKLVTRLRALFQIDLPLRIIFDAGTTAELALYIEDLLIAAIENLSEDELRALEV</sequence>
<dbReference type="SUPFAM" id="SSF53901">
    <property type="entry name" value="Thiolase-like"/>
    <property type="match status" value="1"/>
</dbReference>
<dbReference type="Pfam" id="PF02801">
    <property type="entry name" value="Ketoacyl-synt_C"/>
    <property type="match status" value="1"/>
</dbReference>
<dbReference type="Gene3D" id="1.10.1240.100">
    <property type="match status" value="1"/>
</dbReference>
<gene>
    <name evidence="6" type="ORF">ACFSOY_19890</name>
</gene>
<dbReference type="SMART" id="SM00823">
    <property type="entry name" value="PKS_PP"/>
    <property type="match status" value="1"/>
</dbReference>
<dbReference type="PANTHER" id="PTHR43775">
    <property type="entry name" value="FATTY ACID SYNTHASE"/>
    <property type="match status" value="1"/>
</dbReference>
<evidence type="ECO:0000313" key="7">
    <source>
        <dbReference type="Proteomes" id="UP001597343"/>
    </source>
</evidence>
<dbReference type="RefSeq" id="WP_386049601.1">
    <property type="nucleotide sequence ID" value="NZ_JBHUIO010000019.1"/>
</dbReference>
<dbReference type="InterPro" id="IPR016036">
    <property type="entry name" value="Malonyl_transacylase_ACP-bd"/>
</dbReference>